<reference evidence="1 2" key="1">
    <citation type="submission" date="2017-01" db="EMBL/GenBank/DDBJ databases">
        <authorList>
            <person name="Mah S.A."/>
            <person name="Swanson W.J."/>
            <person name="Moy G.W."/>
            <person name="Vacquier V.D."/>
        </authorList>
    </citation>
    <scope>NUCLEOTIDE SEQUENCE [LARGE SCALE GENOMIC DNA]</scope>
    <source>
        <strain evidence="1 2">DSM 7027</strain>
    </source>
</reference>
<dbReference type="RefSeq" id="WP_076462371.1">
    <property type="nucleotide sequence ID" value="NZ_FTMN01000003.1"/>
</dbReference>
<proteinExistence type="predicted"/>
<dbReference type="Proteomes" id="UP000186895">
    <property type="component" value="Unassembled WGS sequence"/>
</dbReference>
<organism evidence="1 2">
    <name type="scientific">Marinobacterium stanieri</name>
    <dbReference type="NCBI Taxonomy" id="49186"/>
    <lineage>
        <taxon>Bacteria</taxon>
        <taxon>Pseudomonadati</taxon>
        <taxon>Pseudomonadota</taxon>
        <taxon>Gammaproteobacteria</taxon>
        <taxon>Oceanospirillales</taxon>
        <taxon>Oceanospirillaceae</taxon>
        <taxon>Marinobacterium</taxon>
    </lineage>
</organism>
<name>A0A1N6R859_9GAMM</name>
<gene>
    <name evidence="1" type="ORF">SAMN05421647_103167</name>
</gene>
<protein>
    <submittedName>
        <fullName evidence="1">Uncharacterized protein</fullName>
    </submittedName>
</protein>
<evidence type="ECO:0000313" key="2">
    <source>
        <dbReference type="Proteomes" id="UP000186895"/>
    </source>
</evidence>
<accession>A0A1N6R859</accession>
<evidence type="ECO:0000313" key="1">
    <source>
        <dbReference type="EMBL" id="SIQ25034.1"/>
    </source>
</evidence>
<dbReference type="AlphaFoldDB" id="A0A1N6R859"/>
<dbReference type="eggNOG" id="ENOG5033P98">
    <property type="taxonomic scope" value="Bacteria"/>
</dbReference>
<sequence length="98" mass="11044">MRESESTSVDYIVDTLLEAQHLWASIPVGSLVQLEADLYEGDTQLLTRGRLYEVLAKTDALPGQQMFVVESELTRQLVELYPGLICNYLDDQAPVHYA</sequence>
<dbReference type="EMBL" id="FTMN01000003">
    <property type="protein sequence ID" value="SIQ25034.1"/>
    <property type="molecule type" value="Genomic_DNA"/>
</dbReference>
<keyword evidence="2" id="KW-1185">Reference proteome</keyword>